<dbReference type="InterPro" id="IPR011990">
    <property type="entry name" value="TPR-like_helical_dom_sf"/>
</dbReference>
<feature type="repeat" description="TPR" evidence="4">
    <location>
        <begin position="109"/>
        <end position="142"/>
    </location>
</feature>
<dbReference type="PROSITE" id="PS50293">
    <property type="entry name" value="TPR_REGION"/>
    <property type="match status" value="1"/>
</dbReference>
<organism evidence="5 6">
    <name type="scientific">Fuerstiella marisgermanici</name>
    <dbReference type="NCBI Taxonomy" id="1891926"/>
    <lineage>
        <taxon>Bacteria</taxon>
        <taxon>Pseudomonadati</taxon>
        <taxon>Planctomycetota</taxon>
        <taxon>Planctomycetia</taxon>
        <taxon>Planctomycetales</taxon>
        <taxon>Planctomycetaceae</taxon>
        <taxon>Fuerstiella</taxon>
    </lineage>
</organism>
<evidence type="ECO:0000256" key="2">
    <source>
        <dbReference type="ARBA" id="ARBA00022676"/>
    </source>
</evidence>
<keyword evidence="3" id="KW-0808">Transferase</keyword>
<feature type="repeat" description="TPR" evidence="4">
    <location>
        <begin position="143"/>
        <end position="176"/>
    </location>
</feature>
<keyword evidence="2" id="KW-0328">Glycosyltransferase</keyword>
<feature type="repeat" description="TPR" evidence="4">
    <location>
        <begin position="41"/>
        <end position="74"/>
    </location>
</feature>
<dbReference type="PANTHER" id="PTHR44835:SF1">
    <property type="entry name" value="PROTEIN O-GLCNAC TRANSFERASE"/>
    <property type="match status" value="1"/>
</dbReference>
<dbReference type="PANTHER" id="PTHR44835">
    <property type="entry name" value="UDP-N-ACETYLGLUCOSAMINE--PEPTIDE N-ACETYLGLUCOSAMINYLTRANSFERASE SPINDLY-RELATED"/>
    <property type="match status" value="1"/>
</dbReference>
<evidence type="ECO:0000256" key="3">
    <source>
        <dbReference type="ARBA" id="ARBA00022679"/>
    </source>
</evidence>
<accession>A0A1P8WGF7</accession>
<evidence type="ECO:0000256" key="4">
    <source>
        <dbReference type="PROSITE-ProRule" id="PRU00339"/>
    </source>
</evidence>
<dbReference type="AlphaFoldDB" id="A0A1P8WGF7"/>
<keyword evidence="5" id="KW-0449">Lipoprotein</keyword>
<gene>
    <name evidence="5" type="ORF">Fuma_02775</name>
</gene>
<dbReference type="SMART" id="SM00028">
    <property type="entry name" value="TPR"/>
    <property type="match status" value="4"/>
</dbReference>
<sequence length="314" mass="34930">MTSDSAAAQPLQVARQLLRERKVADASKLLHTFMEQNVENREGQELLGMVLFMSKKFEEAKAAFEQLTRMDPTNATAWANLGAVQNTLGDHHGATKSLRKAIHRDKKSASGYYNLAIAQKALKMNSMAVSAYKEAIKLDPAMAEAYTNLGNMYIEMNNLTQAIKLLEKGVEQCPQSKKVAAVLEKARVAKSGTRRVDAPLGRLVNEEELAKKQIRTTRRGLSSAVRIHERETLQDLGKKIRRSTRPLVELASTRLQQQLHIMDLAVAQKDARGEAPAKFEEMVATIDEMDRLRSVAVTAISEIKTHLEKTDPGI</sequence>
<dbReference type="Pfam" id="PF14559">
    <property type="entry name" value="TPR_19"/>
    <property type="match status" value="1"/>
</dbReference>
<comment type="pathway">
    <text evidence="1">Protein modification; protein glycosylation.</text>
</comment>
<evidence type="ECO:0000313" key="5">
    <source>
        <dbReference type="EMBL" id="APZ93159.1"/>
    </source>
</evidence>
<dbReference type="Pfam" id="PF13432">
    <property type="entry name" value="TPR_16"/>
    <property type="match status" value="1"/>
</dbReference>
<dbReference type="EMBL" id="CP017641">
    <property type="protein sequence ID" value="APZ93159.1"/>
    <property type="molecule type" value="Genomic_DNA"/>
</dbReference>
<keyword evidence="4" id="KW-0802">TPR repeat</keyword>
<dbReference type="InterPro" id="IPR051939">
    <property type="entry name" value="Glycosyltr_41/O-GlcNAc_trsf"/>
</dbReference>
<dbReference type="Proteomes" id="UP000187735">
    <property type="component" value="Chromosome"/>
</dbReference>
<dbReference type="Gene3D" id="1.25.40.10">
    <property type="entry name" value="Tetratricopeptide repeat domain"/>
    <property type="match status" value="1"/>
</dbReference>
<dbReference type="KEGG" id="fmr:Fuma_02775"/>
<dbReference type="STRING" id="1891926.Fuma_02775"/>
<dbReference type="InterPro" id="IPR019734">
    <property type="entry name" value="TPR_rpt"/>
</dbReference>
<dbReference type="SUPFAM" id="SSF48452">
    <property type="entry name" value="TPR-like"/>
    <property type="match status" value="1"/>
</dbReference>
<proteinExistence type="predicted"/>
<reference evidence="5 6" key="1">
    <citation type="journal article" date="2016" name="Front. Microbiol.">
        <title>Fuerstia marisgermanicae gen. nov., sp. nov., an Unusual Member of the Phylum Planctomycetes from the German Wadden Sea.</title>
        <authorList>
            <person name="Kohn T."/>
            <person name="Heuer A."/>
            <person name="Jogler M."/>
            <person name="Vollmers J."/>
            <person name="Boedeker C."/>
            <person name="Bunk B."/>
            <person name="Rast P."/>
            <person name="Borchert D."/>
            <person name="Glockner I."/>
            <person name="Freese H.M."/>
            <person name="Klenk H.P."/>
            <person name="Overmann J."/>
            <person name="Kaster A.K."/>
            <person name="Rohde M."/>
            <person name="Wiegand S."/>
            <person name="Jogler C."/>
        </authorList>
    </citation>
    <scope>NUCLEOTIDE SEQUENCE [LARGE SCALE GENOMIC DNA]</scope>
    <source>
        <strain evidence="5 6">NH11</strain>
    </source>
</reference>
<dbReference type="PROSITE" id="PS50005">
    <property type="entry name" value="TPR"/>
    <property type="match status" value="4"/>
</dbReference>
<feature type="repeat" description="TPR" evidence="4">
    <location>
        <begin position="75"/>
        <end position="108"/>
    </location>
</feature>
<keyword evidence="6" id="KW-1185">Reference proteome</keyword>
<evidence type="ECO:0000313" key="6">
    <source>
        <dbReference type="Proteomes" id="UP000187735"/>
    </source>
</evidence>
<dbReference type="RefSeq" id="WP_158520978.1">
    <property type="nucleotide sequence ID" value="NZ_CP017641.1"/>
</dbReference>
<evidence type="ECO:0000256" key="1">
    <source>
        <dbReference type="ARBA" id="ARBA00004922"/>
    </source>
</evidence>
<dbReference type="OrthoDB" id="267414at2"/>
<protein>
    <submittedName>
        <fullName evidence="5">Lipoprotein</fullName>
    </submittedName>
</protein>
<dbReference type="GO" id="GO:0016757">
    <property type="term" value="F:glycosyltransferase activity"/>
    <property type="evidence" value="ECO:0007669"/>
    <property type="project" value="UniProtKB-KW"/>
</dbReference>
<name>A0A1P8WGF7_9PLAN</name>